<dbReference type="InterPro" id="IPR016186">
    <property type="entry name" value="C-type_lectin-like/link_sf"/>
</dbReference>
<protein>
    <recommendedName>
        <fullName evidence="6">C-type lectin domain-containing protein</fullName>
    </recommendedName>
</protein>
<accession>A0ABV0XR97</accession>
<evidence type="ECO:0000313" key="8">
    <source>
        <dbReference type="Proteomes" id="UP001469553"/>
    </source>
</evidence>
<dbReference type="InterPro" id="IPR016187">
    <property type="entry name" value="CTDL_fold"/>
</dbReference>
<dbReference type="PANTHER" id="PTHR45710:SF26">
    <property type="entry name" value="RH26557P"/>
    <property type="match status" value="1"/>
</dbReference>
<dbReference type="InterPro" id="IPR050828">
    <property type="entry name" value="C-type_lectin/matrix_domain"/>
</dbReference>
<keyword evidence="5" id="KW-0812">Transmembrane</keyword>
<dbReference type="PANTHER" id="PTHR45710">
    <property type="entry name" value="C-TYPE LECTIN DOMAIN-CONTAINING PROTEIN 180"/>
    <property type="match status" value="1"/>
</dbReference>
<organism evidence="7 8">
    <name type="scientific">Ameca splendens</name>
    <dbReference type="NCBI Taxonomy" id="208324"/>
    <lineage>
        <taxon>Eukaryota</taxon>
        <taxon>Metazoa</taxon>
        <taxon>Chordata</taxon>
        <taxon>Craniata</taxon>
        <taxon>Vertebrata</taxon>
        <taxon>Euteleostomi</taxon>
        <taxon>Actinopterygii</taxon>
        <taxon>Neopterygii</taxon>
        <taxon>Teleostei</taxon>
        <taxon>Neoteleostei</taxon>
        <taxon>Acanthomorphata</taxon>
        <taxon>Ovalentaria</taxon>
        <taxon>Atherinomorphae</taxon>
        <taxon>Cyprinodontiformes</taxon>
        <taxon>Goodeidae</taxon>
        <taxon>Ameca</taxon>
    </lineage>
</organism>
<dbReference type="SMART" id="SM00034">
    <property type="entry name" value="CLECT"/>
    <property type="match status" value="1"/>
</dbReference>
<keyword evidence="5" id="KW-0472">Membrane</keyword>
<comment type="subcellular location">
    <subcellularLocation>
        <location evidence="1">Cell membrane</location>
        <topology evidence="1">Single-pass type II membrane protein</topology>
    </subcellularLocation>
</comment>
<name>A0ABV0XR97_9TELE</name>
<proteinExistence type="predicted"/>
<evidence type="ECO:0000256" key="3">
    <source>
        <dbReference type="SAM" id="Coils"/>
    </source>
</evidence>
<evidence type="ECO:0000259" key="6">
    <source>
        <dbReference type="PROSITE" id="PS50041"/>
    </source>
</evidence>
<reference evidence="7 8" key="1">
    <citation type="submission" date="2021-06" db="EMBL/GenBank/DDBJ databases">
        <authorList>
            <person name="Palmer J.M."/>
        </authorList>
    </citation>
    <scope>NUCLEOTIDE SEQUENCE [LARGE SCALE GENOMIC DNA]</scope>
    <source>
        <strain evidence="7 8">AS_MEX2019</strain>
        <tissue evidence="7">Muscle</tissue>
    </source>
</reference>
<dbReference type="PROSITE" id="PS50041">
    <property type="entry name" value="C_TYPE_LECTIN_2"/>
    <property type="match status" value="1"/>
</dbReference>
<evidence type="ECO:0000256" key="4">
    <source>
        <dbReference type="SAM" id="MobiDB-lite"/>
    </source>
</evidence>
<dbReference type="SUPFAM" id="SSF56436">
    <property type="entry name" value="C-type lectin-like"/>
    <property type="match status" value="1"/>
</dbReference>
<gene>
    <name evidence="7" type="ORF">AMECASPLE_017344</name>
</gene>
<dbReference type="CDD" id="cd03590">
    <property type="entry name" value="CLECT_DC-SIGN_like"/>
    <property type="match status" value="1"/>
</dbReference>
<keyword evidence="5" id="KW-1133">Transmembrane helix</keyword>
<evidence type="ECO:0000313" key="7">
    <source>
        <dbReference type="EMBL" id="MEQ2284018.1"/>
    </source>
</evidence>
<dbReference type="Pfam" id="PF00059">
    <property type="entry name" value="Lectin_C"/>
    <property type="match status" value="1"/>
</dbReference>
<evidence type="ECO:0000256" key="5">
    <source>
        <dbReference type="SAM" id="Phobius"/>
    </source>
</evidence>
<evidence type="ECO:0000256" key="1">
    <source>
        <dbReference type="ARBA" id="ARBA00004401"/>
    </source>
</evidence>
<keyword evidence="8" id="KW-1185">Reference proteome</keyword>
<comment type="caution">
    <text evidence="7">The sequence shown here is derived from an EMBL/GenBank/DDBJ whole genome shotgun (WGS) entry which is preliminary data.</text>
</comment>
<dbReference type="Gene3D" id="3.10.100.10">
    <property type="entry name" value="Mannose-Binding Protein A, subunit A"/>
    <property type="match status" value="1"/>
</dbReference>
<feature type="coiled-coil region" evidence="3">
    <location>
        <begin position="52"/>
        <end position="79"/>
    </location>
</feature>
<keyword evidence="3" id="KW-0175">Coiled coil</keyword>
<feature type="region of interest" description="Disordered" evidence="4">
    <location>
        <begin position="1"/>
        <end position="27"/>
    </location>
</feature>
<sequence length="227" mass="26254">MMRRPQSCEEGEAAASQHKNPDRTSKLPSERVVLGSLLAAALIIIFRLSTNFVQTKKNLQNLTEENEVLRRKLAVFEDGPSCENSWVQFEGTCYYFSTNQFSWEESRSRCREAGADLVKVDSREEQYFLRSHLNGKMKSFDDMFWIGLTDSVEEGRWFWVDGSELSESLWFWSKQEPDNWTEENPAGEDCVRMGMEGGGGPMNNWYDKNCGAAQKRICEKNSERREK</sequence>
<dbReference type="Proteomes" id="UP001469553">
    <property type="component" value="Unassembled WGS sequence"/>
</dbReference>
<dbReference type="InterPro" id="IPR001304">
    <property type="entry name" value="C-type_lectin-like"/>
</dbReference>
<dbReference type="EMBL" id="JAHRIP010010700">
    <property type="protein sequence ID" value="MEQ2284018.1"/>
    <property type="molecule type" value="Genomic_DNA"/>
</dbReference>
<feature type="transmembrane region" description="Helical" evidence="5">
    <location>
        <begin position="32"/>
        <end position="50"/>
    </location>
</feature>
<feature type="domain" description="C-type lectin" evidence="6">
    <location>
        <begin position="89"/>
        <end position="219"/>
    </location>
</feature>
<dbReference type="InterPro" id="IPR033989">
    <property type="entry name" value="CD209-like_CTLD"/>
</dbReference>
<keyword evidence="2" id="KW-0430">Lectin</keyword>
<evidence type="ECO:0000256" key="2">
    <source>
        <dbReference type="ARBA" id="ARBA00022734"/>
    </source>
</evidence>